<proteinExistence type="predicted"/>
<comment type="caution">
    <text evidence="1">The sequence shown here is derived from an EMBL/GenBank/DDBJ whole genome shotgun (WGS) entry which is preliminary data.</text>
</comment>
<gene>
    <name evidence="1" type="ORF">LCGC14_1286490</name>
</gene>
<name>A0A0F9NA97_9ZZZZ</name>
<dbReference type="AlphaFoldDB" id="A0A0F9NA97"/>
<dbReference type="EMBL" id="LAZR01007370">
    <property type="protein sequence ID" value="KKM85690.1"/>
    <property type="molecule type" value="Genomic_DNA"/>
</dbReference>
<protein>
    <submittedName>
        <fullName evidence="1">Uncharacterized protein</fullName>
    </submittedName>
</protein>
<sequence>MVYFELNRLSYNCGETKSKCSKYPKHCMSCLKKKLNKLGFEIDSNVEMFELGAREQRLQLEQKTIWQKFVDVLNIRHILIMEKESGLRLLSYSISGAKVDPDLLSGFIQANVTFSESDNVSLNGSKYTDDNQFYDLQYQNFNVLLKNGRFIRFCFILDQKASENMRADVLKALHEFEEKFHKEITSFKKTGIFNSNNMIEDIVDRLKINLVFPMSIAQSIAPDDLKRINQNQIQKAIRSLAEELLLTKEFFFIYNLLIKVKKIVNLDSSIILYEIYQLFENKIIIPINLEAVVNKIEMNQEAKSDKITKYKPISSLITNNSEIEDFKIENLDKNSAISFIKELMRKGKTAEKAFSYHVAEKDYKRALGVSRKFNLKEDIEKISQIILNLETKERQVELEFVMKAGENAEKSGDYIQSINFYQKGLKILDGFLIFNSSDSRIKKLKKRINKIRAEI</sequence>
<reference evidence="1" key="1">
    <citation type="journal article" date="2015" name="Nature">
        <title>Complex archaea that bridge the gap between prokaryotes and eukaryotes.</title>
        <authorList>
            <person name="Spang A."/>
            <person name="Saw J.H."/>
            <person name="Jorgensen S.L."/>
            <person name="Zaremba-Niedzwiedzka K."/>
            <person name="Martijn J."/>
            <person name="Lind A.E."/>
            <person name="van Eijk R."/>
            <person name="Schleper C."/>
            <person name="Guy L."/>
            <person name="Ettema T.J."/>
        </authorList>
    </citation>
    <scope>NUCLEOTIDE SEQUENCE</scope>
</reference>
<evidence type="ECO:0000313" key="1">
    <source>
        <dbReference type="EMBL" id="KKM85690.1"/>
    </source>
</evidence>
<organism evidence="1">
    <name type="scientific">marine sediment metagenome</name>
    <dbReference type="NCBI Taxonomy" id="412755"/>
    <lineage>
        <taxon>unclassified sequences</taxon>
        <taxon>metagenomes</taxon>
        <taxon>ecological metagenomes</taxon>
    </lineage>
</organism>
<accession>A0A0F9NA97</accession>